<evidence type="ECO:0000259" key="1">
    <source>
        <dbReference type="PROSITE" id="PS50213"/>
    </source>
</evidence>
<reference evidence="3" key="1">
    <citation type="submission" date="2016-11" db="EMBL/GenBank/DDBJ databases">
        <authorList>
            <person name="Varghese N."/>
            <person name="Submissions S."/>
        </authorList>
    </citation>
    <scope>NUCLEOTIDE SEQUENCE [LARGE SCALE GENOMIC DNA]</scope>
    <source>
        <strain evidence="3">DSM 16990</strain>
    </source>
</reference>
<sequence length="412" mass="46884">MKTKTLLSHVRIFFSFLIAAIVLGSCAKKEFMPPAQGEEIPLTPVKTSTMAEILATPDYSVYKILWQKADMDQYLTTHKTATYTILLLDNNTLNQAGITAANAANLQDTLAKKIIRYHALRNAVDFNVVKQTSGSTNQNTFLTDLIYNRGDYLYPLTISYANSGFLIDGQTAELGEQITLTNNNIAIPLKHLLTVPADMWGMVSKDPRFTIFLDYLRWRDQRYKEIFFEATGIHLTQANDYILKLKNTEFDPDQPLSQLRVMRYTMLMPTNDAFKKLGFNTADDLIAFNKSRTEPKVDPESWSFSGDFTVDSLLSYHLLWPTGRGYKDGLEQKVLQFQPIYSYMMTNQFFGPLNNLPEFNFDFPQGNNSPPKIGIKGSAYPRANFIEKDIRTMNGPLHVLDAILVPENFKLK</sequence>
<dbReference type="EMBL" id="FQUQ01000002">
    <property type="protein sequence ID" value="SHF47230.1"/>
    <property type="molecule type" value="Genomic_DNA"/>
</dbReference>
<keyword evidence="3" id="KW-1185">Reference proteome</keyword>
<dbReference type="OrthoDB" id="624512at2"/>
<evidence type="ECO:0000313" key="3">
    <source>
        <dbReference type="Proteomes" id="UP000184287"/>
    </source>
</evidence>
<proteinExistence type="predicted"/>
<dbReference type="InterPro" id="IPR000782">
    <property type="entry name" value="FAS1_domain"/>
</dbReference>
<name>A0A1M5BXX9_9SPHI</name>
<dbReference type="RefSeq" id="WP_073231659.1">
    <property type="nucleotide sequence ID" value="NZ_FQUQ01000002.1"/>
</dbReference>
<dbReference type="PROSITE" id="PS51257">
    <property type="entry name" value="PROKAR_LIPOPROTEIN"/>
    <property type="match status" value="1"/>
</dbReference>
<dbReference type="Proteomes" id="UP000184287">
    <property type="component" value="Unassembled WGS sequence"/>
</dbReference>
<dbReference type="InterPro" id="IPR036378">
    <property type="entry name" value="FAS1_dom_sf"/>
</dbReference>
<accession>A0A1M5BXX9</accession>
<dbReference type="PROSITE" id="PS50213">
    <property type="entry name" value="FAS1"/>
    <property type="match status" value="1"/>
</dbReference>
<protein>
    <submittedName>
        <fullName evidence="2">Fasciclin domain-containing protein</fullName>
    </submittedName>
</protein>
<dbReference type="SUPFAM" id="SSF82153">
    <property type="entry name" value="FAS1 domain"/>
    <property type="match status" value="1"/>
</dbReference>
<gene>
    <name evidence="2" type="ORF">SAMN04488522_1021401</name>
</gene>
<dbReference type="Gene3D" id="2.30.180.10">
    <property type="entry name" value="FAS1 domain"/>
    <property type="match status" value="2"/>
</dbReference>
<dbReference type="AlphaFoldDB" id="A0A1M5BXX9"/>
<feature type="domain" description="FAS1" evidence="1">
    <location>
        <begin position="196"/>
        <end position="404"/>
    </location>
</feature>
<organism evidence="2 3">
    <name type="scientific">Pedobacter caeni</name>
    <dbReference type="NCBI Taxonomy" id="288992"/>
    <lineage>
        <taxon>Bacteria</taxon>
        <taxon>Pseudomonadati</taxon>
        <taxon>Bacteroidota</taxon>
        <taxon>Sphingobacteriia</taxon>
        <taxon>Sphingobacteriales</taxon>
        <taxon>Sphingobacteriaceae</taxon>
        <taxon>Pedobacter</taxon>
    </lineage>
</organism>
<dbReference type="STRING" id="288992.SAMN04488522_1021401"/>
<evidence type="ECO:0000313" key="2">
    <source>
        <dbReference type="EMBL" id="SHF47230.1"/>
    </source>
</evidence>